<keyword evidence="2" id="KW-1185">Reference proteome</keyword>
<proteinExistence type="predicted"/>
<name>A0AAV9GCB8_9PEZI</name>
<protein>
    <submittedName>
        <fullName evidence="1">Uncharacterized protein</fullName>
    </submittedName>
</protein>
<feature type="non-terminal residue" evidence="1">
    <location>
        <position position="1"/>
    </location>
</feature>
<sequence>LVPIRPADSIAPAIAPLPRNVLLQRRNFRGLLLNVPVLPRDFLLLLIDLLIPLPDLDRLLADNGSFPLRSHIRMLQLFPHLPQLQPVGPAVPLDRLDRVLELHDADTVACSFLHCLVPRVLSIGEFEPLLGRVRGTHELQSVNAVEVHFVLVAQVVEVGKGGKLHNLGGAVAVAASTVACDQPHRRWDIRVFVVRCTIDDFATGSRHLDIKMQVGSMGGTWLRKGGSVGC</sequence>
<reference evidence="1" key="1">
    <citation type="journal article" date="2023" name="Mol. Phylogenet. Evol.">
        <title>Genome-scale phylogeny and comparative genomics of the fungal order Sordariales.</title>
        <authorList>
            <person name="Hensen N."/>
            <person name="Bonometti L."/>
            <person name="Westerberg I."/>
            <person name="Brannstrom I.O."/>
            <person name="Guillou S."/>
            <person name="Cros-Aarteil S."/>
            <person name="Calhoun S."/>
            <person name="Haridas S."/>
            <person name="Kuo A."/>
            <person name="Mondo S."/>
            <person name="Pangilinan J."/>
            <person name="Riley R."/>
            <person name="LaButti K."/>
            <person name="Andreopoulos B."/>
            <person name="Lipzen A."/>
            <person name="Chen C."/>
            <person name="Yan M."/>
            <person name="Daum C."/>
            <person name="Ng V."/>
            <person name="Clum A."/>
            <person name="Steindorff A."/>
            <person name="Ohm R.A."/>
            <person name="Martin F."/>
            <person name="Silar P."/>
            <person name="Natvig D.O."/>
            <person name="Lalanne C."/>
            <person name="Gautier V."/>
            <person name="Ament-Velasquez S.L."/>
            <person name="Kruys A."/>
            <person name="Hutchinson M.I."/>
            <person name="Powell A.J."/>
            <person name="Barry K."/>
            <person name="Miller A.N."/>
            <person name="Grigoriev I.V."/>
            <person name="Debuchy R."/>
            <person name="Gladieux P."/>
            <person name="Hiltunen Thoren M."/>
            <person name="Johannesson H."/>
        </authorList>
    </citation>
    <scope>NUCLEOTIDE SEQUENCE</scope>
    <source>
        <strain evidence="1">PSN243</strain>
    </source>
</reference>
<dbReference type="AlphaFoldDB" id="A0AAV9GCB8"/>
<dbReference type="Proteomes" id="UP001321760">
    <property type="component" value="Unassembled WGS sequence"/>
</dbReference>
<evidence type="ECO:0000313" key="2">
    <source>
        <dbReference type="Proteomes" id="UP001321760"/>
    </source>
</evidence>
<evidence type="ECO:0000313" key="1">
    <source>
        <dbReference type="EMBL" id="KAK4446111.1"/>
    </source>
</evidence>
<gene>
    <name evidence="1" type="ORF">QBC34DRAFT_470235</name>
</gene>
<accession>A0AAV9GCB8</accession>
<comment type="caution">
    <text evidence="1">The sequence shown here is derived from an EMBL/GenBank/DDBJ whole genome shotgun (WGS) entry which is preliminary data.</text>
</comment>
<organism evidence="1 2">
    <name type="scientific">Podospora aff. communis PSN243</name>
    <dbReference type="NCBI Taxonomy" id="3040156"/>
    <lineage>
        <taxon>Eukaryota</taxon>
        <taxon>Fungi</taxon>
        <taxon>Dikarya</taxon>
        <taxon>Ascomycota</taxon>
        <taxon>Pezizomycotina</taxon>
        <taxon>Sordariomycetes</taxon>
        <taxon>Sordariomycetidae</taxon>
        <taxon>Sordariales</taxon>
        <taxon>Podosporaceae</taxon>
        <taxon>Podospora</taxon>
    </lineage>
</organism>
<reference evidence="1" key="2">
    <citation type="submission" date="2023-05" db="EMBL/GenBank/DDBJ databases">
        <authorList>
            <consortium name="Lawrence Berkeley National Laboratory"/>
            <person name="Steindorff A."/>
            <person name="Hensen N."/>
            <person name="Bonometti L."/>
            <person name="Westerberg I."/>
            <person name="Brannstrom I.O."/>
            <person name="Guillou S."/>
            <person name="Cros-Aarteil S."/>
            <person name="Calhoun S."/>
            <person name="Haridas S."/>
            <person name="Kuo A."/>
            <person name="Mondo S."/>
            <person name="Pangilinan J."/>
            <person name="Riley R."/>
            <person name="Labutti K."/>
            <person name="Andreopoulos B."/>
            <person name="Lipzen A."/>
            <person name="Chen C."/>
            <person name="Yanf M."/>
            <person name="Daum C."/>
            <person name="Ng V."/>
            <person name="Clum A."/>
            <person name="Ohm R."/>
            <person name="Martin F."/>
            <person name="Silar P."/>
            <person name="Natvig D."/>
            <person name="Lalanne C."/>
            <person name="Gautier V."/>
            <person name="Ament-Velasquez S.L."/>
            <person name="Kruys A."/>
            <person name="Hutchinson M.I."/>
            <person name="Powell A.J."/>
            <person name="Barry K."/>
            <person name="Miller A.N."/>
            <person name="Grigoriev I.V."/>
            <person name="Debuchy R."/>
            <person name="Gladieux P."/>
            <person name="Thoren M.H."/>
            <person name="Johannesson H."/>
        </authorList>
    </citation>
    <scope>NUCLEOTIDE SEQUENCE</scope>
    <source>
        <strain evidence="1">PSN243</strain>
    </source>
</reference>
<dbReference type="EMBL" id="MU865959">
    <property type="protein sequence ID" value="KAK4446111.1"/>
    <property type="molecule type" value="Genomic_DNA"/>
</dbReference>